<dbReference type="PANTHER" id="PTHR11831">
    <property type="entry name" value="30S 40S RIBOSOMAL PROTEIN"/>
    <property type="match status" value="1"/>
</dbReference>
<sequence>MDGVSVTSGSGGNFLSSTNKPSVMMHNRKTPYEVWAAIVTGASAGVGQETARVLLAHGCHVILNVRNVDKGDGIPPPPQHTPTYPTPPSPREDYVAYERMCGYVTSLSSKLQSLPPSSPFRIDLIDLTDQLVTKLYNLGVIDGKGSLEKADRVSVSGFCRRRLPVVIVRLKMSQTLQAAITLIETGQVRMGPTDGCDGPGDAGNEMLVTRGMEDFVGWTEGGKIERSVKKYSGKLDDFELGGMG</sequence>
<keyword evidence="7" id="KW-1185">Reference proteome</keyword>
<evidence type="ECO:0000256" key="1">
    <source>
        <dbReference type="ARBA" id="ARBA00007465"/>
    </source>
</evidence>
<proteinExistence type="inferred from homology"/>
<dbReference type="OrthoDB" id="10248812at2759"/>
<dbReference type="InterPro" id="IPR022801">
    <property type="entry name" value="Ribosomal_uS4"/>
</dbReference>
<dbReference type="Pfam" id="PF00163">
    <property type="entry name" value="Ribosomal_S4"/>
    <property type="match status" value="1"/>
</dbReference>
<feature type="compositionally biased region" description="Pro residues" evidence="4">
    <location>
        <begin position="74"/>
        <end position="89"/>
    </location>
</feature>
<dbReference type="PANTHER" id="PTHR11831:SF1">
    <property type="entry name" value="U3 SMALL NUCLEOLAR RIBONUCLEOPROTEIN PROTEIN IMP3"/>
    <property type="match status" value="1"/>
</dbReference>
<comment type="similarity">
    <text evidence="1">Belongs to the universal ribosomal protein uS4 family.</text>
</comment>
<evidence type="ECO:0000259" key="5">
    <source>
        <dbReference type="Pfam" id="PF00163"/>
    </source>
</evidence>
<feature type="region of interest" description="Disordered" evidence="4">
    <location>
        <begin position="70"/>
        <end position="89"/>
    </location>
</feature>
<keyword evidence="2" id="KW-0694">RNA-binding</keyword>
<dbReference type="InterPro" id="IPR001912">
    <property type="entry name" value="Ribosomal_uS4_N"/>
</dbReference>
<dbReference type="GO" id="GO:0042274">
    <property type="term" value="P:ribosomal small subunit biogenesis"/>
    <property type="evidence" value="ECO:0007669"/>
    <property type="project" value="TreeGrafter"/>
</dbReference>
<dbReference type="AlphaFoldDB" id="A0A9W7G1Z7"/>
<feature type="domain" description="Small ribosomal subunit protein uS4 N-terminal" evidence="5">
    <location>
        <begin position="91"/>
        <end position="147"/>
    </location>
</feature>
<dbReference type="InterPro" id="IPR036291">
    <property type="entry name" value="NAD(P)-bd_dom_sf"/>
</dbReference>
<name>A0A9W7G1Z7_9STRA</name>
<feature type="compositionally biased region" description="Polar residues" evidence="4">
    <location>
        <begin position="1"/>
        <end position="21"/>
    </location>
</feature>
<organism evidence="6 7">
    <name type="scientific">Triparma columacea</name>
    <dbReference type="NCBI Taxonomy" id="722753"/>
    <lineage>
        <taxon>Eukaryota</taxon>
        <taxon>Sar</taxon>
        <taxon>Stramenopiles</taxon>
        <taxon>Ochrophyta</taxon>
        <taxon>Bolidophyceae</taxon>
        <taxon>Parmales</taxon>
        <taxon>Triparmaceae</taxon>
        <taxon>Triparma</taxon>
    </lineage>
</organism>
<keyword evidence="3" id="KW-0687">Ribonucleoprotein</keyword>
<gene>
    <name evidence="6" type="ORF">TrCOL_g5274</name>
</gene>
<reference evidence="7" key="1">
    <citation type="journal article" date="2023" name="Commun. Biol.">
        <title>Genome analysis of Parmales, the sister group of diatoms, reveals the evolutionary specialization of diatoms from phago-mixotrophs to photoautotrophs.</title>
        <authorList>
            <person name="Ban H."/>
            <person name="Sato S."/>
            <person name="Yoshikawa S."/>
            <person name="Yamada K."/>
            <person name="Nakamura Y."/>
            <person name="Ichinomiya M."/>
            <person name="Sato N."/>
            <person name="Blanc-Mathieu R."/>
            <person name="Endo H."/>
            <person name="Kuwata A."/>
            <person name="Ogata H."/>
        </authorList>
    </citation>
    <scope>NUCLEOTIDE SEQUENCE [LARGE SCALE GENOMIC DNA]</scope>
</reference>
<dbReference type="EMBL" id="BRYA01000672">
    <property type="protein sequence ID" value="GMI28954.1"/>
    <property type="molecule type" value="Genomic_DNA"/>
</dbReference>
<evidence type="ECO:0000256" key="3">
    <source>
        <dbReference type="ARBA" id="ARBA00023274"/>
    </source>
</evidence>
<dbReference type="GO" id="GO:0032040">
    <property type="term" value="C:small-subunit processome"/>
    <property type="evidence" value="ECO:0007669"/>
    <property type="project" value="TreeGrafter"/>
</dbReference>
<evidence type="ECO:0000256" key="4">
    <source>
        <dbReference type="SAM" id="MobiDB-lite"/>
    </source>
</evidence>
<dbReference type="Gene3D" id="3.40.50.720">
    <property type="entry name" value="NAD(P)-binding Rossmann-like Domain"/>
    <property type="match status" value="1"/>
</dbReference>
<protein>
    <recommendedName>
        <fullName evidence="5">Small ribosomal subunit protein uS4 N-terminal domain-containing protein</fullName>
    </recommendedName>
</protein>
<accession>A0A9W7G1Z7</accession>
<dbReference type="SUPFAM" id="SSF51735">
    <property type="entry name" value="NAD(P)-binding Rossmann-fold domains"/>
    <property type="match status" value="1"/>
</dbReference>
<dbReference type="Proteomes" id="UP001165065">
    <property type="component" value="Unassembled WGS sequence"/>
</dbReference>
<dbReference type="GO" id="GO:0006364">
    <property type="term" value="P:rRNA processing"/>
    <property type="evidence" value="ECO:0007669"/>
    <property type="project" value="TreeGrafter"/>
</dbReference>
<comment type="caution">
    <text evidence="6">The sequence shown here is derived from an EMBL/GenBank/DDBJ whole genome shotgun (WGS) entry which is preliminary data.</text>
</comment>
<feature type="region of interest" description="Disordered" evidence="4">
    <location>
        <begin position="1"/>
        <end position="23"/>
    </location>
</feature>
<evidence type="ECO:0000256" key="2">
    <source>
        <dbReference type="ARBA" id="ARBA00022884"/>
    </source>
</evidence>
<dbReference type="GO" id="GO:0019843">
    <property type="term" value="F:rRNA binding"/>
    <property type="evidence" value="ECO:0007669"/>
    <property type="project" value="InterPro"/>
</dbReference>
<dbReference type="GO" id="GO:0030515">
    <property type="term" value="F:snoRNA binding"/>
    <property type="evidence" value="ECO:0007669"/>
    <property type="project" value="TreeGrafter"/>
</dbReference>
<evidence type="ECO:0000313" key="7">
    <source>
        <dbReference type="Proteomes" id="UP001165065"/>
    </source>
</evidence>
<dbReference type="GO" id="GO:0034457">
    <property type="term" value="C:Mpp10 complex"/>
    <property type="evidence" value="ECO:0007669"/>
    <property type="project" value="TreeGrafter"/>
</dbReference>
<evidence type="ECO:0000313" key="6">
    <source>
        <dbReference type="EMBL" id="GMI28954.1"/>
    </source>
</evidence>